<organism evidence="1 2">
    <name type="scientific">Heterorhabditis bacteriophora</name>
    <name type="common">Entomopathogenic nematode worm</name>
    <dbReference type="NCBI Taxonomy" id="37862"/>
    <lineage>
        <taxon>Eukaryota</taxon>
        <taxon>Metazoa</taxon>
        <taxon>Ecdysozoa</taxon>
        <taxon>Nematoda</taxon>
        <taxon>Chromadorea</taxon>
        <taxon>Rhabditida</taxon>
        <taxon>Rhabditina</taxon>
        <taxon>Rhabditomorpha</taxon>
        <taxon>Strongyloidea</taxon>
        <taxon>Heterorhabditidae</taxon>
        <taxon>Heterorhabditis</taxon>
    </lineage>
</organism>
<protein>
    <submittedName>
        <fullName evidence="2">CUB domain-containing protein</fullName>
    </submittedName>
</protein>
<evidence type="ECO:0000313" key="2">
    <source>
        <dbReference type="WBParaSite" id="Hba_00838"/>
    </source>
</evidence>
<reference evidence="2" key="1">
    <citation type="submission" date="2016-11" db="UniProtKB">
        <authorList>
            <consortium name="WormBaseParasite"/>
        </authorList>
    </citation>
    <scope>IDENTIFICATION</scope>
</reference>
<proteinExistence type="predicted"/>
<keyword evidence="1" id="KW-1185">Reference proteome</keyword>
<evidence type="ECO:0000313" key="1">
    <source>
        <dbReference type="Proteomes" id="UP000095283"/>
    </source>
</evidence>
<dbReference type="WBParaSite" id="Hba_00838">
    <property type="protein sequence ID" value="Hba_00838"/>
    <property type="gene ID" value="Hba_00838"/>
</dbReference>
<dbReference type="AlphaFoldDB" id="A0A1I7W869"/>
<sequence length="117" mass="13277">MGSKHLYKINARIYRTSSNLGYYFPLSGSRCSSISTYFLEYGTVATFDGNSILTDLTDSSACMHNNGTCSSQTNILIWDIEPTSRHCLYERVEETLATPKEYYIILENYKVAIAFTK</sequence>
<dbReference type="Proteomes" id="UP000095283">
    <property type="component" value="Unplaced"/>
</dbReference>
<name>A0A1I7W869_HETBA</name>
<accession>A0A1I7W869</accession>